<dbReference type="RefSeq" id="WP_320184171.1">
    <property type="nucleotide sequence ID" value="NZ_CP138332.1"/>
</dbReference>
<sequence length="392" mass="44293">MPDHLDTLLTKYLNGSCTEEEQQLVDLWLIKRGHDRGTSIDTAREEQVKALVFAQLQQLIHADNSFERPGAGSQKGIPAIKRRKFVRAIAAAAVILAIFSAGIFYLNEWHDTQRTALVEGSFANRAVHERPLGYQINVQGKSYNIDSLPINEEIEIAGAILQKKSSNILSYKPLKQLKDQTNNSYHSVSVPSGKDLHLYLPDGSKVWINTESTLHFPTVTTEKRQLYLSGEAFFEVASDKEHPFIVESRDFAVRATGTQFNVRAYADEDVQSTTLVEGKVDIRSDRSLKKLSPNQQWQMKAGQEGSIKPVDVSCVLGNRDGYFVFQNNDLKHIMSEVARWYAIDVNYVGEIKNKEFGGTFSKKRSLDELLDYLRDLGGYHIIREGRRVSIMP</sequence>
<reference evidence="5" key="1">
    <citation type="journal article" date="2019" name="Int. J. Syst. Evol. Microbiol.">
        <title>The Global Catalogue of Microorganisms (GCM) 10K type strain sequencing project: providing services to taxonomists for standard genome sequencing and annotation.</title>
        <authorList>
            <consortium name="The Broad Institute Genomics Platform"/>
            <consortium name="The Broad Institute Genome Sequencing Center for Infectious Disease"/>
            <person name="Wu L."/>
            <person name="Ma J."/>
        </authorList>
    </citation>
    <scope>NUCLEOTIDE SEQUENCE [LARGE SCALE GENOMIC DNA]</scope>
    <source>
        <strain evidence="5">KCTC 22814</strain>
    </source>
</reference>
<dbReference type="PANTHER" id="PTHR30273:SF2">
    <property type="entry name" value="PROTEIN FECR"/>
    <property type="match status" value="1"/>
</dbReference>
<comment type="caution">
    <text evidence="4">The sequence shown here is derived from an EMBL/GenBank/DDBJ whole genome shotgun (WGS) entry which is preliminary data.</text>
</comment>
<accession>A0ABW6BAE2</accession>
<evidence type="ECO:0000313" key="5">
    <source>
        <dbReference type="Proteomes" id="UP001597525"/>
    </source>
</evidence>
<evidence type="ECO:0000256" key="1">
    <source>
        <dbReference type="SAM" id="Phobius"/>
    </source>
</evidence>
<evidence type="ECO:0000313" key="4">
    <source>
        <dbReference type="EMBL" id="MFD2966382.1"/>
    </source>
</evidence>
<proteinExistence type="predicted"/>
<organism evidence="4 5">
    <name type="scientific">Sphingobacterium bambusae</name>
    <dbReference type="NCBI Taxonomy" id="662858"/>
    <lineage>
        <taxon>Bacteria</taxon>
        <taxon>Pseudomonadati</taxon>
        <taxon>Bacteroidota</taxon>
        <taxon>Sphingobacteriia</taxon>
        <taxon>Sphingobacteriales</taxon>
        <taxon>Sphingobacteriaceae</taxon>
        <taxon>Sphingobacterium</taxon>
    </lineage>
</organism>
<name>A0ABW6BAE2_9SPHI</name>
<dbReference type="Pfam" id="PF04773">
    <property type="entry name" value="FecR"/>
    <property type="match status" value="1"/>
</dbReference>
<dbReference type="Gene3D" id="2.60.120.1440">
    <property type="match status" value="1"/>
</dbReference>
<feature type="transmembrane region" description="Helical" evidence="1">
    <location>
        <begin position="85"/>
        <end position="106"/>
    </location>
</feature>
<keyword evidence="1" id="KW-1133">Transmembrane helix</keyword>
<dbReference type="Gene3D" id="3.55.50.30">
    <property type="match status" value="1"/>
</dbReference>
<dbReference type="InterPro" id="IPR032508">
    <property type="entry name" value="FecR_C"/>
</dbReference>
<keyword evidence="1" id="KW-0472">Membrane</keyword>
<keyword evidence="1" id="KW-0812">Transmembrane</keyword>
<evidence type="ECO:0000259" key="3">
    <source>
        <dbReference type="Pfam" id="PF16344"/>
    </source>
</evidence>
<feature type="domain" description="FecR protein" evidence="2">
    <location>
        <begin position="188"/>
        <end position="280"/>
    </location>
</feature>
<gene>
    <name evidence="4" type="ORF">ACFS7Y_03240</name>
</gene>
<keyword evidence="5" id="KW-1185">Reference proteome</keyword>
<dbReference type="InterPro" id="IPR006860">
    <property type="entry name" value="FecR"/>
</dbReference>
<dbReference type="Proteomes" id="UP001597525">
    <property type="component" value="Unassembled WGS sequence"/>
</dbReference>
<dbReference type="EMBL" id="JBHUPB010000003">
    <property type="protein sequence ID" value="MFD2966382.1"/>
    <property type="molecule type" value="Genomic_DNA"/>
</dbReference>
<evidence type="ECO:0000259" key="2">
    <source>
        <dbReference type="Pfam" id="PF04773"/>
    </source>
</evidence>
<dbReference type="Pfam" id="PF16344">
    <property type="entry name" value="FecR_C"/>
    <property type="match status" value="1"/>
</dbReference>
<dbReference type="InterPro" id="IPR012373">
    <property type="entry name" value="Ferrdict_sens_TM"/>
</dbReference>
<protein>
    <submittedName>
        <fullName evidence="4">FecR family protein</fullName>
    </submittedName>
</protein>
<dbReference type="PANTHER" id="PTHR30273">
    <property type="entry name" value="PERIPLASMIC SIGNAL SENSOR AND SIGMA FACTOR ACTIVATOR FECR-RELATED"/>
    <property type="match status" value="1"/>
</dbReference>
<feature type="domain" description="Protein FecR C-terminal" evidence="3">
    <location>
        <begin position="322"/>
        <end position="390"/>
    </location>
</feature>